<name>A0ABN7SQV9_OIKDI</name>
<reference evidence="1 2" key="1">
    <citation type="submission" date="2021-04" db="EMBL/GenBank/DDBJ databases">
        <authorList>
            <person name="Bliznina A."/>
        </authorList>
    </citation>
    <scope>NUCLEOTIDE SEQUENCE [LARGE SCALE GENOMIC DNA]</scope>
</reference>
<dbReference type="EMBL" id="OU015566">
    <property type="protein sequence ID" value="CAG5103442.1"/>
    <property type="molecule type" value="Genomic_DNA"/>
</dbReference>
<evidence type="ECO:0000313" key="1">
    <source>
        <dbReference type="EMBL" id="CAG5103442.1"/>
    </source>
</evidence>
<sequence>MPELDFGKIVDEFVEHTKKVGKKDWEQLFALFEREAEEKKYPLDTRKRDLFEFMDYLMTTGLEKMAAIVDVADMHVFKQENGELSEAFKSLYREYENV</sequence>
<gene>
    <name evidence="1" type="ORF">OKIOD_LOCUS9539</name>
</gene>
<accession>A0ABN7SQV9</accession>
<keyword evidence="2" id="KW-1185">Reference proteome</keyword>
<proteinExistence type="predicted"/>
<evidence type="ECO:0000313" key="2">
    <source>
        <dbReference type="Proteomes" id="UP001158576"/>
    </source>
</evidence>
<organism evidence="1 2">
    <name type="scientific">Oikopleura dioica</name>
    <name type="common">Tunicate</name>
    <dbReference type="NCBI Taxonomy" id="34765"/>
    <lineage>
        <taxon>Eukaryota</taxon>
        <taxon>Metazoa</taxon>
        <taxon>Chordata</taxon>
        <taxon>Tunicata</taxon>
        <taxon>Appendicularia</taxon>
        <taxon>Copelata</taxon>
        <taxon>Oikopleuridae</taxon>
        <taxon>Oikopleura</taxon>
    </lineage>
</organism>
<protein>
    <submittedName>
        <fullName evidence="1">Oidioi.mRNA.OKI2018_I69.chr1.g774.t1.cds</fullName>
    </submittedName>
</protein>
<dbReference type="Proteomes" id="UP001158576">
    <property type="component" value="Chromosome 1"/>
</dbReference>